<feature type="transmembrane region" description="Helical" evidence="7">
    <location>
        <begin position="7"/>
        <end position="26"/>
    </location>
</feature>
<dbReference type="Pfam" id="PF13187">
    <property type="entry name" value="Fer4_9"/>
    <property type="match status" value="1"/>
</dbReference>
<keyword evidence="5" id="KW-0408">Iron</keyword>
<accession>E8JN39</accession>
<dbReference type="GO" id="GO:0005886">
    <property type="term" value="C:plasma membrane"/>
    <property type="evidence" value="ECO:0007669"/>
    <property type="project" value="TreeGrafter"/>
</dbReference>
<dbReference type="EMBL" id="AEVB01000010">
    <property type="protein sequence ID" value="EFW89306.1"/>
    <property type="molecule type" value="Genomic_DNA"/>
</dbReference>
<evidence type="ECO:0000256" key="2">
    <source>
        <dbReference type="ARBA" id="ARBA00022485"/>
    </source>
</evidence>
<feature type="domain" description="4Fe-4S ferredoxin-type" evidence="8">
    <location>
        <begin position="258"/>
        <end position="277"/>
    </location>
</feature>
<keyword evidence="7" id="KW-0812">Transmembrane</keyword>
<dbReference type="Gene3D" id="3.30.70.20">
    <property type="match status" value="1"/>
</dbReference>
<feature type="domain" description="4Fe-4S ferredoxin-type" evidence="8">
    <location>
        <begin position="224"/>
        <end position="253"/>
    </location>
</feature>
<keyword evidence="2" id="KW-0004">4Fe-4S</keyword>
<dbReference type="HOGENOM" id="CLU_067085_0_0_9"/>
<dbReference type="InterPro" id="IPR051684">
    <property type="entry name" value="Electron_Trans/Redox"/>
</dbReference>
<comment type="caution">
    <text evidence="9">The sequence shown here is derived from an EMBL/GenBank/DDBJ whole genome shotgun (WGS) entry which is preliminary data.</text>
</comment>
<feature type="transmembrane region" description="Helical" evidence="7">
    <location>
        <begin position="65"/>
        <end position="82"/>
    </location>
</feature>
<dbReference type="GO" id="GO:0051539">
    <property type="term" value="F:4 iron, 4 sulfur cluster binding"/>
    <property type="evidence" value="ECO:0007669"/>
    <property type="project" value="UniProtKB-KW"/>
</dbReference>
<proteinExistence type="predicted"/>
<sequence length="277" mass="31738">MRAKIRKYIVPIIMLIIFETVAISLWLSKDNIFYLFNFSYIGISIALGIGLMTAKNKYGRRVTQLLVGMYMLIYLGVISNENMQIEGFWHYLFTGVFEAATIHYAVAKIFGPLVFGRGWCGYACWTAMILDFLPYKQPISHERKKIGWLRYVMFAISLIFVSTLFLANVENIERIMFVAFIVGNVLYYVSGIVLAVVFKDNRAFCKYLCPITVFLKPMSYFALFRVKCNKDKCISCGKCKKVCPMDVDVTDNSRKRKNGTECILCLECKKSCPKGAL</sequence>
<name>E8JN39_STREI</name>
<dbReference type="AlphaFoldDB" id="E8JN39"/>
<dbReference type="PROSITE" id="PS51379">
    <property type="entry name" value="4FE4S_FER_2"/>
    <property type="match status" value="2"/>
</dbReference>
<feature type="transmembrane region" description="Helical" evidence="7">
    <location>
        <begin position="148"/>
        <end position="169"/>
    </location>
</feature>
<dbReference type="Proteomes" id="UP000005699">
    <property type="component" value="Unassembled WGS sequence"/>
</dbReference>
<dbReference type="PANTHER" id="PTHR30176:SF3">
    <property type="entry name" value="FERREDOXIN-TYPE PROTEIN NAPH"/>
    <property type="match status" value="1"/>
</dbReference>
<keyword evidence="1" id="KW-0813">Transport</keyword>
<evidence type="ECO:0000259" key="8">
    <source>
        <dbReference type="PROSITE" id="PS51379"/>
    </source>
</evidence>
<dbReference type="InterPro" id="IPR017900">
    <property type="entry name" value="4Fe4S_Fe_S_CS"/>
</dbReference>
<dbReference type="RefSeq" id="WP_004231572.1">
    <property type="nucleotide sequence ID" value="NZ_GL698429.1"/>
</dbReference>
<gene>
    <name evidence="9" type="ORF">HMPREF0819_0412</name>
</gene>
<keyword evidence="3" id="KW-0479">Metal-binding</keyword>
<keyword evidence="4" id="KW-0249">Electron transport</keyword>
<keyword evidence="7" id="KW-0472">Membrane</keyword>
<protein>
    <submittedName>
        <fullName evidence="9">4Fe-4S binding domain protein</fullName>
    </submittedName>
</protein>
<feature type="transmembrane region" description="Helical" evidence="7">
    <location>
        <begin position="32"/>
        <end position="53"/>
    </location>
</feature>
<evidence type="ECO:0000313" key="9">
    <source>
        <dbReference type="EMBL" id="EFW89306.1"/>
    </source>
</evidence>
<keyword evidence="6" id="KW-0411">Iron-sulfur</keyword>
<dbReference type="InterPro" id="IPR017896">
    <property type="entry name" value="4Fe4S_Fe-S-bd"/>
</dbReference>
<dbReference type="PROSITE" id="PS00198">
    <property type="entry name" value="4FE4S_FER_1"/>
    <property type="match status" value="2"/>
</dbReference>
<reference evidence="9 10" key="1">
    <citation type="submission" date="2010-12" db="EMBL/GenBank/DDBJ databases">
        <authorList>
            <person name="Muzny D."/>
            <person name="Qin X."/>
            <person name="Deng J."/>
            <person name="Jiang H."/>
            <person name="Liu Y."/>
            <person name="Qu J."/>
            <person name="Song X.-Z."/>
            <person name="Zhang L."/>
            <person name="Thornton R."/>
            <person name="Coyle M."/>
            <person name="Francisco L."/>
            <person name="Jackson L."/>
            <person name="Javaid M."/>
            <person name="Korchina V."/>
            <person name="Kovar C."/>
            <person name="Mata R."/>
            <person name="Mathew T."/>
            <person name="Ngo R."/>
            <person name="Nguyen L."/>
            <person name="Nguyen N."/>
            <person name="Okwuonu G."/>
            <person name="Ongeri F."/>
            <person name="Pham C."/>
            <person name="Simmons D."/>
            <person name="Wilczek-Boney K."/>
            <person name="Hale W."/>
            <person name="Jakkamsetti A."/>
            <person name="Pham P."/>
            <person name="Ruth R."/>
            <person name="San Lucas F."/>
            <person name="Warren J."/>
            <person name="Zhang J."/>
            <person name="Zhao Z."/>
            <person name="Zhou C."/>
            <person name="Zhu D."/>
            <person name="Lee S."/>
            <person name="Bess C."/>
            <person name="Blankenburg K."/>
            <person name="Forbes L."/>
            <person name="Fu Q."/>
            <person name="Gubbala S."/>
            <person name="Hirani K."/>
            <person name="Jayaseelan J.C."/>
            <person name="Lara F."/>
            <person name="Munidasa M."/>
            <person name="Palculict T."/>
            <person name="Patil S."/>
            <person name="Pu L.-L."/>
            <person name="Saada N."/>
            <person name="Tang L."/>
            <person name="Weissenberger G."/>
            <person name="Zhu Y."/>
            <person name="Hemphill L."/>
            <person name="Shang Y."/>
            <person name="Youmans B."/>
            <person name="Ayvaz T."/>
            <person name="Ross M."/>
            <person name="Santibanez J."/>
            <person name="Aqrawi P."/>
            <person name="Gross S."/>
            <person name="Joshi V."/>
            <person name="Fowler G."/>
            <person name="Nazareth L."/>
            <person name="Reid J."/>
            <person name="Worley K."/>
            <person name="Petrosino J."/>
            <person name="Highlander S."/>
            <person name="Gibbs R."/>
        </authorList>
    </citation>
    <scope>NUCLEOTIDE SEQUENCE [LARGE SCALE GENOMIC DNA]</scope>
    <source>
        <strain evidence="9 10">ATCC 9812</strain>
    </source>
</reference>
<organism evidence="9 10">
    <name type="scientific">Streptococcus equinus ATCC 9812</name>
    <dbReference type="NCBI Taxonomy" id="525379"/>
    <lineage>
        <taxon>Bacteria</taxon>
        <taxon>Bacillati</taxon>
        <taxon>Bacillota</taxon>
        <taxon>Bacilli</taxon>
        <taxon>Lactobacillales</taxon>
        <taxon>Streptococcaceae</taxon>
        <taxon>Streptococcus</taxon>
    </lineage>
</organism>
<keyword evidence="7" id="KW-1133">Transmembrane helix</keyword>
<evidence type="ECO:0000256" key="4">
    <source>
        <dbReference type="ARBA" id="ARBA00022982"/>
    </source>
</evidence>
<evidence type="ECO:0000256" key="7">
    <source>
        <dbReference type="SAM" id="Phobius"/>
    </source>
</evidence>
<feature type="transmembrane region" description="Helical" evidence="7">
    <location>
        <begin position="175"/>
        <end position="198"/>
    </location>
</feature>
<evidence type="ECO:0000256" key="3">
    <source>
        <dbReference type="ARBA" id="ARBA00022723"/>
    </source>
</evidence>
<dbReference type="GO" id="GO:0046872">
    <property type="term" value="F:metal ion binding"/>
    <property type="evidence" value="ECO:0007669"/>
    <property type="project" value="UniProtKB-KW"/>
</dbReference>
<dbReference type="SUPFAM" id="SSF54862">
    <property type="entry name" value="4Fe-4S ferredoxins"/>
    <property type="match status" value="1"/>
</dbReference>
<feature type="transmembrane region" description="Helical" evidence="7">
    <location>
        <begin position="88"/>
        <end position="107"/>
    </location>
</feature>
<dbReference type="Pfam" id="PF12801">
    <property type="entry name" value="Fer4_5"/>
    <property type="match status" value="2"/>
</dbReference>
<evidence type="ECO:0000256" key="6">
    <source>
        <dbReference type="ARBA" id="ARBA00023014"/>
    </source>
</evidence>
<evidence type="ECO:0000256" key="1">
    <source>
        <dbReference type="ARBA" id="ARBA00022448"/>
    </source>
</evidence>
<evidence type="ECO:0000256" key="5">
    <source>
        <dbReference type="ARBA" id="ARBA00023004"/>
    </source>
</evidence>
<dbReference type="eggNOG" id="COG0348">
    <property type="taxonomic scope" value="Bacteria"/>
</dbReference>
<dbReference type="PANTHER" id="PTHR30176">
    <property type="entry name" value="FERREDOXIN-TYPE PROTEIN NAPH"/>
    <property type="match status" value="1"/>
</dbReference>
<evidence type="ECO:0000313" key="10">
    <source>
        <dbReference type="Proteomes" id="UP000005699"/>
    </source>
</evidence>